<dbReference type="OrthoDB" id="192867at2"/>
<gene>
    <name evidence="1" type="ORF">A946_00990</name>
    <name evidence="2" type="ORF">kam1_1491</name>
</gene>
<keyword evidence="3" id="KW-1185">Reference proteome</keyword>
<proteinExistence type="predicted"/>
<dbReference type="Proteomes" id="UP000315925">
    <property type="component" value="Chromosome"/>
</dbReference>
<dbReference type="STRING" id="1202785.A946_00990"/>
<organism evidence="2 4">
    <name type="scientific">Methylacidiphilum kamchatkense Kam1</name>
    <dbReference type="NCBI Taxonomy" id="1202785"/>
    <lineage>
        <taxon>Bacteria</taxon>
        <taxon>Pseudomonadati</taxon>
        <taxon>Verrucomicrobiota</taxon>
        <taxon>Methylacidiphilae</taxon>
        <taxon>Methylacidiphilales</taxon>
        <taxon>Methylacidiphilaceae</taxon>
        <taxon>Methylacidiphilum (ex Ratnadevi et al. 2023)</taxon>
    </lineage>
</organism>
<dbReference type="EMBL" id="JQNX01000001">
    <property type="protein sequence ID" value="KIE59319.1"/>
    <property type="molecule type" value="Genomic_DNA"/>
</dbReference>
<dbReference type="KEGG" id="mkc:kam1_1491"/>
<evidence type="ECO:0000313" key="1">
    <source>
        <dbReference type="EMBL" id="KIE59319.1"/>
    </source>
</evidence>
<evidence type="ECO:0000313" key="4">
    <source>
        <dbReference type="Proteomes" id="UP000315925"/>
    </source>
</evidence>
<name>A0A0C1USS3_9BACT</name>
<sequence length="178" mass="20941">MYRIKQSWIFALFLILQVHNLLGLSNQEEIKQKIAAILTKDLYPEAGEKLTILNIEFIGKKRPPIVSVSWIAHLVDDGQHYKPLFHPPSTLDTEEVYGFGQFQIKENRSIDLNSPLSKQSLERWRSKLITIRDLMRQVVILRCMYFCRHNYGKNSEWDLNHALEQLHFLSNKEKPKLP</sequence>
<reference evidence="2" key="2">
    <citation type="journal article" date="2019" name="BMC Genomics">
        <title>Complete genome sequence analysis of the thermoacidophilic verrucomicrobial methanotroph 'Candidatus Methylacidiphilum kamchatkense' strain Kam1 and comparison with its closest relatives.</title>
        <authorList>
            <person name="Kruse T."/>
            <person name="Ratnadevi C.M."/>
            <person name="Erikstad H.A."/>
            <person name="Birkeland N.K."/>
        </authorList>
    </citation>
    <scope>NUCLEOTIDE SEQUENCE</scope>
    <source>
        <strain evidence="2">Kam1</strain>
    </source>
</reference>
<dbReference type="EMBL" id="CP037899">
    <property type="protein sequence ID" value="QDQ42711.1"/>
    <property type="molecule type" value="Genomic_DNA"/>
</dbReference>
<evidence type="ECO:0000313" key="3">
    <source>
        <dbReference type="Proteomes" id="UP000031594"/>
    </source>
</evidence>
<evidence type="ECO:0000313" key="2">
    <source>
        <dbReference type="EMBL" id="QDQ42711.1"/>
    </source>
</evidence>
<dbReference type="AlphaFoldDB" id="A0A0C1USS3"/>
<protein>
    <submittedName>
        <fullName evidence="2">Uncharacterized protein</fullName>
    </submittedName>
</protein>
<reference evidence="1 3" key="1">
    <citation type="submission" date="2014-08" db="EMBL/GenBank/DDBJ databases">
        <title>Methylacidiphilum kamchatkense strain Kam1 draft genome sequence.</title>
        <authorList>
            <person name="Birkeland N.-K."/>
            <person name="Erikstad H.A."/>
        </authorList>
    </citation>
    <scope>NUCLEOTIDE SEQUENCE [LARGE SCALE GENOMIC DNA]</scope>
    <source>
        <strain evidence="1 3">Kam1</strain>
    </source>
</reference>
<dbReference type="Proteomes" id="UP000031594">
    <property type="component" value="Unassembled WGS sequence"/>
</dbReference>
<reference evidence="4" key="3">
    <citation type="submission" date="2019-03" db="EMBL/GenBank/DDBJ databases">
        <title>Complete genome of Methylacidiphilum kamchatkense Kam1.</title>
        <authorList>
            <person name="Kruse T."/>
            <person name="Murarilal Ratnadevi C."/>
            <person name="Erikstad H.-A."/>
            <person name="Birkeland N.-K."/>
        </authorList>
    </citation>
    <scope>NUCLEOTIDE SEQUENCE [LARGE SCALE GENOMIC DNA]</scope>
    <source>
        <strain evidence="4">kam1</strain>
    </source>
</reference>
<dbReference type="RefSeq" id="WP_039720592.1">
    <property type="nucleotide sequence ID" value="NZ_CP037899.1"/>
</dbReference>
<accession>A0A0C1USS3</accession>